<evidence type="ECO:0000313" key="1">
    <source>
        <dbReference type="EMBL" id="MCW3161970.1"/>
    </source>
</evidence>
<dbReference type="Proteomes" id="UP001163719">
    <property type="component" value="Unassembled WGS sequence"/>
</dbReference>
<proteinExistence type="predicted"/>
<comment type="caution">
    <text evidence="1">The sequence shown here is derived from an EMBL/GenBank/DDBJ whole genome shotgun (WGS) entry which is preliminary data.</text>
</comment>
<evidence type="ECO:0000313" key="2">
    <source>
        <dbReference type="Proteomes" id="UP001163719"/>
    </source>
</evidence>
<gene>
    <name evidence="1" type="ORF">OH806_11910</name>
</gene>
<keyword evidence="2" id="KW-1185">Reference proteome</keyword>
<dbReference type="RefSeq" id="WP_264743911.1">
    <property type="nucleotide sequence ID" value="NZ_JAPDHV010000005.1"/>
</dbReference>
<reference evidence="1" key="1">
    <citation type="submission" date="2022-10" db="EMBL/GenBank/DDBJ databases">
        <title>Chryseobacterium babae sp. nov. isolated from the gut of the beetle Oryctes rhinoceros, and Chryseobacterium kimseyorum sp. nov., isolated from a stick insect rearing cage.</title>
        <authorList>
            <person name="Shelomi M."/>
            <person name="Han C.-J."/>
            <person name="Chen W.-M."/>
            <person name="Chen H.-K."/>
            <person name="Liaw S.-J."/>
            <person name="Muhle E."/>
            <person name="Clermont D."/>
        </authorList>
    </citation>
    <scope>NUCLEOTIDE SEQUENCE</scope>
    <source>
        <strain evidence="1">WLa1L2M3</strain>
    </source>
</reference>
<organism evidence="1 2">
    <name type="scientific">Chryseobacterium oryctis</name>
    <dbReference type="NCBI Taxonomy" id="2952618"/>
    <lineage>
        <taxon>Bacteria</taxon>
        <taxon>Pseudomonadati</taxon>
        <taxon>Bacteroidota</taxon>
        <taxon>Flavobacteriia</taxon>
        <taxon>Flavobacteriales</taxon>
        <taxon>Weeksellaceae</taxon>
        <taxon>Chryseobacterium group</taxon>
        <taxon>Chryseobacterium</taxon>
    </lineage>
</organism>
<protein>
    <submittedName>
        <fullName evidence="1">Uncharacterized protein</fullName>
    </submittedName>
</protein>
<dbReference type="EMBL" id="JAPDHV010000005">
    <property type="protein sequence ID" value="MCW3161970.1"/>
    <property type="molecule type" value="Genomic_DNA"/>
</dbReference>
<accession>A0ABT3HQB1</accession>
<sequence>MKTKPILNVEDISEVSEPSVLSTDFVQNLINNYRANQLQAINNEMQTSDAHSIWFSLEKLKKLINDIETETQKVDENIKTQDLGIRFYYGAYPKIENWDTMEGYPIPDTYAGKHTLVMIPTISRPDEEGNYLNFDFNPLNPNSYNQISNEGGSVIAMASRNAQIGTLAENHGALVPPEKSNAEIF</sequence>
<name>A0ABT3HQB1_9FLAO</name>